<dbReference type="EMBL" id="GDKF01006252">
    <property type="protein sequence ID" value="JAT72370.1"/>
    <property type="molecule type" value="Transcribed_RNA"/>
</dbReference>
<dbReference type="PANTHER" id="PTHR44019:SF20">
    <property type="entry name" value="WD REPEAT-CONTAINING PROTEIN 55"/>
    <property type="match status" value="1"/>
</dbReference>
<reference evidence="8" key="2">
    <citation type="journal article" date="2018" name="Algal Res.">
        <title>Characterization of plant carbon substrate utilization by Auxenochlorella protothecoides.</title>
        <authorList>
            <person name="Vogler B.W."/>
            <person name="Starkenburg S.R."/>
            <person name="Sudasinghe N."/>
            <person name="Schambach J.Y."/>
            <person name="Rollin J.A."/>
            <person name="Pattathil S."/>
            <person name="Barry A.N."/>
        </authorList>
    </citation>
    <scope>NUCLEOTIDE SEQUENCE [LARGE SCALE GENOMIC DNA]</scope>
    <source>
        <strain evidence="8">UTEX 25</strain>
    </source>
</reference>
<dbReference type="InterPro" id="IPR001680">
    <property type="entry name" value="WD40_rpt"/>
</dbReference>
<evidence type="ECO:0000256" key="5">
    <source>
        <dbReference type="SAM" id="MobiDB-lite"/>
    </source>
</evidence>
<feature type="region of interest" description="Disordered" evidence="5">
    <location>
        <begin position="302"/>
        <end position="415"/>
    </location>
</feature>
<reference evidence="7" key="4">
    <citation type="submission" date="2018-11" db="EMBL/GenBank/DDBJ databases">
        <title>Characterization of plant carbon substrate utilization by Auxenochlorella protothecoides.</title>
        <authorList>
            <person name="Vogler B.W."/>
            <person name="Starkenburg S.R."/>
            <person name="Sudasinghe N."/>
            <person name="Schambach J.Y."/>
            <person name="Rollin J.A."/>
            <person name="Pattathil S."/>
            <person name="Barry A.N."/>
        </authorList>
    </citation>
    <scope>NUCLEOTIDE SEQUENCE [LARGE SCALE GENOMIC DNA]</scope>
    <source>
        <strain evidence="7">UTEX 25</strain>
    </source>
</reference>
<dbReference type="PANTHER" id="PTHR44019">
    <property type="entry name" value="WD REPEAT-CONTAINING PROTEIN 55"/>
    <property type="match status" value="1"/>
</dbReference>
<dbReference type="InterPro" id="IPR050505">
    <property type="entry name" value="WDR55/POC1"/>
</dbReference>
<protein>
    <submittedName>
        <fullName evidence="6">Uncharacterized protein</fullName>
    </submittedName>
</protein>
<dbReference type="SMART" id="SM00320">
    <property type="entry name" value="WD40"/>
    <property type="match status" value="6"/>
</dbReference>
<dbReference type="InterPro" id="IPR015943">
    <property type="entry name" value="WD40/YVTN_repeat-like_dom_sf"/>
</dbReference>
<dbReference type="PROSITE" id="PS00678">
    <property type="entry name" value="WD_REPEATS_1"/>
    <property type="match status" value="1"/>
</dbReference>
<gene>
    <name evidence="7" type="ORF">APUTEX25_000965</name>
    <name evidence="6" type="ORF">g.13747</name>
</gene>
<evidence type="ECO:0000256" key="2">
    <source>
        <dbReference type="ARBA" id="ARBA00022574"/>
    </source>
</evidence>
<accession>A0A1D1ZZJ4</accession>
<name>A0A1D1ZZJ4_AUXPR</name>
<evidence type="ECO:0000256" key="3">
    <source>
        <dbReference type="ARBA" id="ARBA00022737"/>
    </source>
</evidence>
<feature type="compositionally biased region" description="Basic residues" evidence="5">
    <location>
        <begin position="386"/>
        <end position="398"/>
    </location>
</feature>
<sequence length="415" mass="43680">MVGSPVHTLDFGADIMDVGWHPSRSVLAGALISGSLHLHTISEEGVSSLSCVEVFPGASLRALTFPSAHSSEVVLAASSEGDLALVAVETGQVSSRLPTAHDGSLTCARPLNGSMVACGDEGGSVKVWDLRSMQAVHTWTPHGDYVSGMTWHEPQQSLLSVSGDGTLARMDPRAKKVKNKSDDDVDDELLSVVVVKSGRKVVCGTTTGVLNIWSWGYWNDCSDRFPGHPESVEAMVKLDEDTIVTGSSDGMLRVVSLQPNKLVGVLGEHADYPIERLALRSDGQMLASASHDQTVKLWDLADEEESEEEGGKKEEEGAMSRGLPAEEGRGGVLEGAEASASPEADALGSGSSAEPGSDEGPAEGASEGSDSSEESSSSDEGDAWERKRRRGKGAHRIPSKQVAKKQSSGAFFADL</sequence>
<reference evidence="6" key="1">
    <citation type="submission" date="2015-08" db="EMBL/GenBank/DDBJ databases">
        <authorList>
            <person name="Babu N.S."/>
            <person name="Beckwith C.J."/>
            <person name="Beseler K.G."/>
            <person name="Brison A."/>
            <person name="Carone J.V."/>
            <person name="Caskin T.P."/>
            <person name="Diamond M."/>
            <person name="Durham M.E."/>
            <person name="Foxe J.M."/>
            <person name="Go M."/>
            <person name="Henderson B.A."/>
            <person name="Jones I.B."/>
            <person name="McGettigan J.A."/>
            <person name="Micheletti S.J."/>
            <person name="Nasrallah M.E."/>
            <person name="Ortiz D."/>
            <person name="Piller C.R."/>
            <person name="Privatt S.R."/>
            <person name="Schneider S.L."/>
            <person name="Sharp S."/>
            <person name="Smith T.C."/>
            <person name="Stanton J.D."/>
            <person name="Ullery H.E."/>
            <person name="Wilson R.J."/>
            <person name="Serrano M.G."/>
            <person name="Buck G."/>
            <person name="Lee V."/>
            <person name="Wang Y."/>
            <person name="Carvalho R."/>
            <person name="Voegtly L."/>
            <person name="Shi R."/>
            <person name="Duckworth R."/>
            <person name="Johnson A."/>
            <person name="Loviza R."/>
            <person name="Walstead R."/>
            <person name="Shah Z."/>
            <person name="Kiflezghi M."/>
            <person name="Wade K."/>
            <person name="Ball S.L."/>
            <person name="Bradley K.W."/>
            <person name="Asai D.J."/>
            <person name="Bowman C.A."/>
            <person name="Russell D.A."/>
            <person name="Pope W.H."/>
            <person name="Jacobs-Sera D."/>
            <person name="Hendrix R.W."/>
            <person name="Hatfull G.F."/>
        </authorList>
    </citation>
    <scope>NUCLEOTIDE SEQUENCE</scope>
</reference>
<feature type="compositionally biased region" description="Acidic residues" evidence="5">
    <location>
        <begin position="370"/>
        <end position="382"/>
    </location>
</feature>
<dbReference type="EMBL" id="QOKY01000202">
    <property type="protein sequence ID" value="RMZ52846.1"/>
    <property type="molecule type" value="Genomic_DNA"/>
</dbReference>
<evidence type="ECO:0000313" key="7">
    <source>
        <dbReference type="EMBL" id="RMZ52846.1"/>
    </source>
</evidence>
<comment type="similarity">
    <text evidence="1">Belongs to the WD repeat WDR55 family.</text>
</comment>
<dbReference type="PROSITE" id="PS50082">
    <property type="entry name" value="WD_REPEATS_2"/>
    <property type="match status" value="2"/>
</dbReference>
<keyword evidence="3" id="KW-0677">Repeat</keyword>
<dbReference type="InterPro" id="IPR019775">
    <property type="entry name" value="WD40_repeat_CS"/>
</dbReference>
<proteinExistence type="inferred from homology"/>
<dbReference type="Pfam" id="PF24796">
    <property type="entry name" value="WDR55"/>
    <property type="match status" value="1"/>
</dbReference>
<keyword evidence="2 4" id="KW-0853">WD repeat</keyword>
<evidence type="ECO:0000256" key="1">
    <source>
        <dbReference type="ARBA" id="ARBA00007625"/>
    </source>
</evidence>
<dbReference type="Proteomes" id="UP000279271">
    <property type="component" value="Unassembled WGS sequence"/>
</dbReference>
<organism evidence="6">
    <name type="scientific">Auxenochlorella protothecoides</name>
    <name type="common">Green microalga</name>
    <name type="synonym">Chlorella protothecoides</name>
    <dbReference type="NCBI Taxonomy" id="3075"/>
    <lineage>
        <taxon>Eukaryota</taxon>
        <taxon>Viridiplantae</taxon>
        <taxon>Chlorophyta</taxon>
        <taxon>core chlorophytes</taxon>
        <taxon>Trebouxiophyceae</taxon>
        <taxon>Chlorellales</taxon>
        <taxon>Chlorellaceae</taxon>
        <taxon>Auxenochlorella</taxon>
    </lineage>
</organism>
<feature type="compositionally biased region" description="Basic and acidic residues" evidence="5">
    <location>
        <begin position="309"/>
        <end position="329"/>
    </location>
</feature>
<evidence type="ECO:0000313" key="6">
    <source>
        <dbReference type="EMBL" id="JAT72370.1"/>
    </source>
</evidence>
<dbReference type="InterPro" id="IPR036322">
    <property type="entry name" value="WD40_repeat_dom_sf"/>
</dbReference>
<feature type="repeat" description="WD" evidence="4">
    <location>
        <begin position="274"/>
        <end position="308"/>
    </location>
</feature>
<dbReference type="SUPFAM" id="SSF50978">
    <property type="entry name" value="WD40 repeat-like"/>
    <property type="match status" value="1"/>
</dbReference>
<feature type="repeat" description="WD" evidence="4">
    <location>
        <begin position="112"/>
        <end position="138"/>
    </location>
</feature>
<dbReference type="Gene3D" id="2.130.10.10">
    <property type="entry name" value="YVTN repeat-like/Quinoprotein amine dehydrogenase"/>
    <property type="match status" value="2"/>
</dbReference>
<dbReference type="AlphaFoldDB" id="A0A1D1ZZJ4"/>
<reference evidence="7" key="3">
    <citation type="submission" date="2018-10" db="EMBL/GenBank/DDBJ databases">
        <authorList>
            <person name="Hovde B."/>
            <person name="Zhang X."/>
        </authorList>
    </citation>
    <scope>NUCLEOTIDE SEQUENCE [LARGE SCALE GENOMIC DNA]</scope>
    <source>
        <strain evidence="7">UTEX 25</strain>
    </source>
</reference>
<evidence type="ECO:0000256" key="4">
    <source>
        <dbReference type="PROSITE-ProRule" id="PRU00221"/>
    </source>
</evidence>
<evidence type="ECO:0000313" key="8">
    <source>
        <dbReference type="Proteomes" id="UP000279271"/>
    </source>
</evidence>